<dbReference type="Proteomes" id="UP001449795">
    <property type="component" value="Chromosome"/>
</dbReference>
<dbReference type="InterPro" id="IPR007860">
    <property type="entry name" value="DNA_mmatch_repair_MutS_con_dom"/>
</dbReference>
<sequence>MTLPSPDGATPAMAQWFSLKAEHPEALLFFRMGDFYELFFSDAESAAGALDIALTARGTHGDMPIPMCGVPVGAAPSYLARLIRRGFRVAVAEQTEPPRKPGKGGPKGPLARAVVRLVTPGTLTEDELLEAGRQNLLVAVAPRAGRGAASHGWGVAWIDISTGTFETASIGGERLVDLLGRLDPAEILAAGEIELGDFASRRAPATVTPQAATARKRVAETFQAASLDAFGTFSDEEAVAAAMALDYIRRSQAGRMPRLSRPHPHEDGGILGLDPATRASLDLLRTREGGSEHTLLASVGRTVTAPGSRLLAEWIAAPLTRGAAIAARQDGWCWLVQEGGVRAALRQALRGAPDIARALGRLSLGRGLPRDAASVRDGLAIARRIARALADGRTAPPTLVADAASHLGEATALEARLNQALAEDLPARLEDGGVIAPGFDGELDAERALRDDSRRIIAGLQNDYAQKFGLASLKIRHHAQLGYVIEIPAAAAGRLRERSDLILRQGTASAARFSTDELVGLDRRIAEAAERAAARERLIFAALVREILDDPGPPAIAGALARLDVLQSCADLAAGGLWCRPEVTDDDAFTLTACRHPVVEAALPRSERFTPNDCVLEPAQRVMLLTGPNMAGKSTFLRQTALAVILAQAGLPVPAKAARIGVVDRLFSRVGASDDLARGRSTFMVEMTETAAILNQAGPRSLVVVDEIGRGTATLDGLAIAWSVLEAMHSTLRCRSIFATHFHELAELAESLPRLSPHTMSVREWKGQVVFQHEVVPGSARRSWGVHVARLAGVPEPVVRRAARLLAGLEKDRAVGARPLPLFSAGEARANDVGAKEAGAKDVETTQSGPDDAGLPDAVRDMLDRMNPDELTPRTALDMVYALKKLMLEES</sequence>
<keyword evidence="4 10" id="KW-0227">DNA damage</keyword>
<evidence type="ECO:0000256" key="5">
    <source>
        <dbReference type="ARBA" id="ARBA00022840"/>
    </source>
</evidence>
<dbReference type="InterPro" id="IPR007695">
    <property type="entry name" value="DNA_mismatch_repair_MutS-lik_N"/>
</dbReference>
<evidence type="ECO:0000256" key="10">
    <source>
        <dbReference type="RuleBase" id="RU003756"/>
    </source>
</evidence>
<dbReference type="PANTHER" id="PTHR11361:SF34">
    <property type="entry name" value="DNA MISMATCH REPAIR PROTEIN MSH1, MITOCHONDRIAL"/>
    <property type="match status" value="1"/>
</dbReference>
<dbReference type="InterPro" id="IPR005748">
    <property type="entry name" value="DNA_mismatch_repair_MutS"/>
</dbReference>
<evidence type="ECO:0000256" key="9">
    <source>
        <dbReference type="NCBIfam" id="TIGR01070"/>
    </source>
</evidence>
<dbReference type="Gene3D" id="3.40.50.300">
    <property type="entry name" value="P-loop containing nucleotide triphosphate hydrolases"/>
    <property type="match status" value="1"/>
</dbReference>
<evidence type="ECO:0000256" key="3">
    <source>
        <dbReference type="ARBA" id="ARBA00022741"/>
    </source>
</evidence>
<keyword evidence="3 10" id="KW-0547">Nucleotide-binding</keyword>
<dbReference type="Gene3D" id="1.10.1420.10">
    <property type="match status" value="2"/>
</dbReference>
<organism evidence="13 14">
    <name type="scientific">Nguyenibacter vanlangensis</name>
    <dbReference type="NCBI Taxonomy" id="1216886"/>
    <lineage>
        <taxon>Bacteria</taxon>
        <taxon>Pseudomonadati</taxon>
        <taxon>Pseudomonadota</taxon>
        <taxon>Alphaproteobacteria</taxon>
        <taxon>Acetobacterales</taxon>
        <taxon>Acetobacteraceae</taxon>
        <taxon>Nguyenibacter</taxon>
    </lineage>
</organism>
<dbReference type="Gene3D" id="6.10.140.430">
    <property type="match status" value="1"/>
</dbReference>
<dbReference type="InterPro" id="IPR036187">
    <property type="entry name" value="DNA_mismatch_repair_MutS_sf"/>
</dbReference>
<feature type="region of interest" description="Disordered" evidence="11">
    <location>
        <begin position="833"/>
        <end position="858"/>
    </location>
</feature>
<dbReference type="SUPFAM" id="SSF48334">
    <property type="entry name" value="DNA repair protein MutS, domain III"/>
    <property type="match status" value="1"/>
</dbReference>
<dbReference type="SMART" id="SM00534">
    <property type="entry name" value="MUTSac"/>
    <property type="match status" value="1"/>
</dbReference>
<dbReference type="Gene3D" id="3.40.1170.10">
    <property type="entry name" value="DNA repair protein MutS, domain I"/>
    <property type="match status" value="1"/>
</dbReference>
<keyword evidence="5" id="KW-0067">ATP-binding</keyword>
<dbReference type="NCBIfam" id="TIGR01070">
    <property type="entry name" value="mutS1"/>
    <property type="match status" value="1"/>
</dbReference>
<dbReference type="Pfam" id="PF00488">
    <property type="entry name" value="MutS_V"/>
    <property type="match status" value="1"/>
</dbReference>
<name>A0ABZ3D7Q1_9PROT</name>
<evidence type="ECO:0000256" key="1">
    <source>
        <dbReference type="ARBA" id="ARBA00006271"/>
    </source>
</evidence>
<protein>
    <recommendedName>
        <fullName evidence="2 9">DNA mismatch repair protein MutS</fullName>
    </recommendedName>
</protein>
<evidence type="ECO:0000256" key="7">
    <source>
        <dbReference type="ARBA" id="ARBA00023204"/>
    </source>
</evidence>
<dbReference type="InterPro" id="IPR036678">
    <property type="entry name" value="MutS_con_dom_sf"/>
</dbReference>
<dbReference type="InterPro" id="IPR007696">
    <property type="entry name" value="DNA_mismatch_repair_MutS_core"/>
</dbReference>
<dbReference type="PANTHER" id="PTHR11361">
    <property type="entry name" value="DNA MISMATCH REPAIR PROTEIN MUTS FAMILY MEMBER"/>
    <property type="match status" value="1"/>
</dbReference>
<evidence type="ECO:0000256" key="6">
    <source>
        <dbReference type="ARBA" id="ARBA00023125"/>
    </source>
</evidence>
<evidence type="ECO:0000256" key="11">
    <source>
        <dbReference type="SAM" id="MobiDB-lite"/>
    </source>
</evidence>
<dbReference type="InterPro" id="IPR000432">
    <property type="entry name" value="DNA_mismatch_repair_MutS_C"/>
</dbReference>
<dbReference type="PROSITE" id="PS00486">
    <property type="entry name" value="DNA_MISMATCH_REPAIR_2"/>
    <property type="match status" value="1"/>
</dbReference>
<evidence type="ECO:0000259" key="12">
    <source>
        <dbReference type="PROSITE" id="PS00486"/>
    </source>
</evidence>
<feature type="domain" description="DNA mismatch repair proteins mutS family" evidence="12">
    <location>
        <begin position="701"/>
        <end position="717"/>
    </location>
</feature>
<dbReference type="RefSeq" id="WP_342628962.1">
    <property type="nucleotide sequence ID" value="NZ_CP152276.1"/>
</dbReference>
<dbReference type="InterPro" id="IPR007861">
    <property type="entry name" value="DNA_mismatch_repair_MutS_clamp"/>
</dbReference>
<dbReference type="InterPro" id="IPR016151">
    <property type="entry name" value="DNA_mismatch_repair_MutS_N"/>
</dbReference>
<reference evidence="13 14" key="1">
    <citation type="submission" date="2024-04" db="EMBL/GenBank/DDBJ databases">
        <title>Complete genome sequence of Nguyenibacter vanlangesis HBCM-1154, a strain capable of nitrogen fixation, IAA production, and phosphorus solubilization isolated from sugarcane soil.</title>
        <authorList>
            <person name="MY HANH P."/>
        </authorList>
    </citation>
    <scope>NUCLEOTIDE SEQUENCE [LARGE SCALE GENOMIC DNA]</scope>
    <source>
        <strain evidence="13 14">HBCM 1154</strain>
    </source>
</reference>
<dbReference type="Gene3D" id="3.30.420.110">
    <property type="entry name" value="MutS, connector domain"/>
    <property type="match status" value="1"/>
</dbReference>
<keyword evidence="7 10" id="KW-0234">DNA repair</keyword>
<evidence type="ECO:0000313" key="14">
    <source>
        <dbReference type="Proteomes" id="UP001449795"/>
    </source>
</evidence>
<keyword evidence="6 10" id="KW-0238">DNA-binding</keyword>
<dbReference type="InterPro" id="IPR045076">
    <property type="entry name" value="MutS"/>
</dbReference>
<proteinExistence type="inferred from homology"/>
<accession>A0ABZ3D7Q1</accession>
<comment type="function">
    <text evidence="8">This protein is involved in the repair of mismatches in DNA. It is possible that it carries out the mismatch recognition step. This protein has a weak ATPase activity.</text>
</comment>
<comment type="similarity">
    <text evidence="1 10">Belongs to the DNA mismatch repair MutS family.</text>
</comment>
<dbReference type="NCBIfam" id="NF003810">
    <property type="entry name" value="PRK05399.1"/>
    <property type="match status" value="1"/>
</dbReference>
<dbReference type="Pfam" id="PF01624">
    <property type="entry name" value="MutS_I"/>
    <property type="match status" value="1"/>
</dbReference>
<dbReference type="SUPFAM" id="SSF55271">
    <property type="entry name" value="DNA repair protein MutS, domain I"/>
    <property type="match status" value="1"/>
</dbReference>
<dbReference type="SMART" id="SM00533">
    <property type="entry name" value="MUTSd"/>
    <property type="match status" value="1"/>
</dbReference>
<gene>
    <name evidence="13" type="primary">mutS</name>
    <name evidence="13" type="ORF">AAC691_03500</name>
</gene>
<evidence type="ECO:0000313" key="13">
    <source>
        <dbReference type="EMBL" id="XAE43531.1"/>
    </source>
</evidence>
<dbReference type="Pfam" id="PF05188">
    <property type="entry name" value="MutS_II"/>
    <property type="match status" value="1"/>
</dbReference>
<dbReference type="InterPro" id="IPR017261">
    <property type="entry name" value="DNA_mismatch_repair_MutS/MSH"/>
</dbReference>
<dbReference type="InterPro" id="IPR027417">
    <property type="entry name" value="P-loop_NTPase"/>
</dbReference>
<dbReference type="EMBL" id="CP152276">
    <property type="protein sequence ID" value="XAE43531.1"/>
    <property type="molecule type" value="Genomic_DNA"/>
</dbReference>
<dbReference type="Pfam" id="PF05190">
    <property type="entry name" value="MutS_IV"/>
    <property type="match status" value="1"/>
</dbReference>
<dbReference type="Pfam" id="PF05192">
    <property type="entry name" value="MutS_III"/>
    <property type="match status" value="1"/>
</dbReference>
<dbReference type="SUPFAM" id="SSF53150">
    <property type="entry name" value="DNA repair protein MutS, domain II"/>
    <property type="match status" value="1"/>
</dbReference>
<evidence type="ECO:0000256" key="2">
    <source>
        <dbReference type="ARBA" id="ARBA00021982"/>
    </source>
</evidence>
<evidence type="ECO:0000256" key="4">
    <source>
        <dbReference type="ARBA" id="ARBA00022763"/>
    </source>
</evidence>
<keyword evidence="14" id="KW-1185">Reference proteome</keyword>
<dbReference type="PIRSF" id="PIRSF037677">
    <property type="entry name" value="DNA_mis_repair_Msh6"/>
    <property type="match status" value="1"/>
</dbReference>
<dbReference type="SUPFAM" id="SSF52540">
    <property type="entry name" value="P-loop containing nucleoside triphosphate hydrolases"/>
    <property type="match status" value="1"/>
</dbReference>
<feature type="compositionally biased region" description="Basic and acidic residues" evidence="11">
    <location>
        <begin position="834"/>
        <end position="844"/>
    </location>
</feature>
<evidence type="ECO:0000256" key="8">
    <source>
        <dbReference type="ARBA" id="ARBA00024647"/>
    </source>
</evidence>